<dbReference type="Pfam" id="PF03720">
    <property type="entry name" value="UDPG_MGDP_dh_C"/>
    <property type="match status" value="1"/>
</dbReference>
<dbReference type="SMART" id="SM00984">
    <property type="entry name" value="UDPG_MGDP_dh_C"/>
    <property type="match status" value="1"/>
</dbReference>
<evidence type="ECO:0000313" key="12">
    <source>
        <dbReference type="EMBL" id="WNQ12852.1"/>
    </source>
</evidence>
<protein>
    <recommendedName>
        <fullName evidence="3 7">UDP-glucose 6-dehydrogenase</fullName>
        <ecNumber evidence="3 7">1.1.1.22</ecNumber>
    </recommendedName>
</protein>
<gene>
    <name evidence="12" type="ORF">MJA45_07415</name>
</gene>
<evidence type="ECO:0000256" key="7">
    <source>
        <dbReference type="PIRNR" id="PIRNR000124"/>
    </source>
</evidence>
<keyword evidence="5 7" id="KW-0520">NAD</keyword>
<feature type="binding site" evidence="10">
    <location>
        <position position="35"/>
    </location>
    <ligand>
        <name>NAD(+)</name>
        <dbReference type="ChEBI" id="CHEBI:57540"/>
    </ligand>
</feature>
<dbReference type="Gene3D" id="1.20.5.100">
    <property type="entry name" value="Cytochrome c1, transmembrane anchor, C-terminal"/>
    <property type="match status" value="1"/>
</dbReference>
<dbReference type="GO" id="GO:0003979">
    <property type="term" value="F:UDP-glucose 6-dehydrogenase activity"/>
    <property type="evidence" value="ECO:0007669"/>
    <property type="project" value="UniProtKB-EC"/>
</dbReference>
<dbReference type="PIRSF" id="PIRSF500134">
    <property type="entry name" value="UDPglc_DH_bac"/>
    <property type="match status" value="1"/>
</dbReference>
<dbReference type="Proteomes" id="UP001305702">
    <property type="component" value="Chromosome"/>
</dbReference>
<evidence type="ECO:0000256" key="9">
    <source>
        <dbReference type="PIRSR" id="PIRSR500134-2"/>
    </source>
</evidence>
<evidence type="ECO:0000256" key="1">
    <source>
        <dbReference type="ARBA" id="ARBA00004701"/>
    </source>
</evidence>
<comment type="pathway">
    <text evidence="1">Nucleotide-sugar biosynthesis; UDP-alpha-D-glucuronate biosynthesis; UDP-alpha-D-glucuronate from UDP-alpha-D-glucose: step 1/1.</text>
</comment>
<dbReference type="EC" id="1.1.1.22" evidence="3 7"/>
<organism evidence="12 13">
    <name type="scientific">Paenibacillus aurantius</name>
    <dbReference type="NCBI Taxonomy" id="2918900"/>
    <lineage>
        <taxon>Bacteria</taxon>
        <taxon>Bacillati</taxon>
        <taxon>Bacillota</taxon>
        <taxon>Bacilli</taxon>
        <taxon>Bacillales</taxon>
        <taxon>Paenibacillaceae</taxon>
        <taxon>Paenibacillus</taxon>
    </lineage>
</organism>
<dbReference type="PIRSF" id="PIRSF000124">
    <property type="entry name" value="UDPglc_GDPman_dh"/>
    <property type="match status" value="1"/>
</dbReference>
<dbReference type="PANTHER" id="PTHR43750:SF3">
    <property type="entry name" value="UDP-GLUCOSE 6-DEHYDROGENASE TUAD"/>
    <property type="match status" value="1"/>
</dbReference>
<dbReference type="EMBL" id="CP130318">
    <property type="protein sequence ID" value="WNQ12852.1"/>
    <property type="molecule type" value="Genomic_DNA"/>
</dbReference>
<dbReference type="InterPro" id="IPR014027">
    <property type="entry name" value="UDP-Glc/GDP-Man_DH_C"/>
</dbReference>
<evidence type="ECO:0000256" key="3">
    <source>
        <dbReference type="ARBA" id="ARBA00012954"/>
    </source>
</evidence>
<evidence type="ECO:0000256" key="10">
    <source>
        <dbReference type="PIRSR" id="PIRSR500134-3"/>
    </source>
</evidence>
<dbReference type="SUPFAM" id="SSF52413">
    <property type="entry name" value="UDP-glucose/GDP-mannose dehydrogenase C-terminal domain"/>
    <property type="match status" value="1"/>
</dbReference>
<evidence type="ECO:0000256" key="6">
    <source>
        <dbReference type="ARBA" id="ARBA00047473"/>
    </source>
</evidence>
<dbReference type="SUPFAM" id="SSF48179">
    <property type="entry name" value="6-phosphogluconate dehydrogenase C-terminal domain-like"/>
    <property type="match status" value="1"/>
</dbReference>
<dbReference type="GO" id="GO:0051287">
    <property type="term" value="F:NAD binding"/>
    <property type="evidence" value="ECO:0007669"/>
    <property type="project" value="InterPro"/>
</dbReference>
<feature type="binding site" evidence="9">
    <location>
        <position position="226"/>
    </location>
    <ligand>
        <name>substrate</name>
    </ligand>
</feature>
<feature type="active site" description="Nucleophile" evidence="8">
    <location>
        <position position="282"/>
    </location>
</feature>
<feature type="binding site" evidence="10">
    <location>
        <position position="349"/>
    </location>
    <ligand>
        <name>NAD(+)</name>
        <dbReference type="ChEBI" id="CHEBI:57540"/>
    </ligand>
</feature>
<keyword evidence="4 7" id="KW-0560">Oxidoreductase</keyword>
<comment type="similarity">
    <text evidence="2 7">Belongs to the UDP-glucose/GDP-mannose dehydrogenase family.</text>
</comment>
<dbReference type="InterPro" id="IPR017476">
    <property type="entry name" value="UDP-Glc/GDP-Man"/>
</dbReference>
<dbReference type="NCBIfam" id="TIGR03026">
    <property type="entry name" value="NDP-sugDHase"/>
    <property type="match status" value="1"/>
</dbReference>
<accession>A0AA96RGA3</accession>
<evidence type="ECO:0000256" key="2">
    <source>
        <dbReference type="ARBA" id="ARBA00006601"/>
    </source>
</evidence>
<feature type="binding site" evidence="9">
    <location>
        <begin position="154"/>
        <end position="157"/>
    </location>
    <ligand>
        <name>substrate</name>
    </ligand>
</feature>
<keyword evidence="13" id="KW-1185">Reference proteome</keyword>
<dbReference type="RefSeq" id="WP_315606631.1">
    <property type="nucleotide sequence ID" value="NZ_CP130318.1"/>
</dbReference>
<dbReference type="GO" id="GO:0000271">
    <property type="term" value="P:polysaccharide biosynthetic process"/>
    <property type="evidence" value="ECO:0007669"/>
    <property type="project" value="InterPro"/>
</dbReference>
<dbReference type="SUPFAM" id="SSF51735">
    <property type="entry name" value="NAD(P)-binding Rossmann-fold domains"/>
    <property type="match status" value="1"/>
</dbReference>
<dbReference type="InterPro" id="IPR008927">
    <property type="entry name" value="6-PGluconate_DH-like_C_sf"/>
</dbReference>
<dbReference type="PANTHER" id="PTHR43750">
    <property type="entry name" value="UDP-GLUCOSE 6-DEHYDROGENASE TUAD"/>
    <property type="match status" value="1"/>
</dbReference>
<feature type="domain" description="UDP-glucose/GDP-mannose dehydrogenase C-terminal" evidence="11">
    <location>
        <begin position="335"/>
        <end position="438"/>
    </location>
</feature>
<feature type="binding site" evidence="9">
    <location>
        <position position="342"/>
    </location>
    <ligand>
        <name>substrate</name>
    </ligand>
</feature>
<feature type="binding site" evidence="10">
    <location>
        <position position="285"/>
    </location>
    <ligand>
        <name>NAD(+)</name>
        <dbReference type="ChEBI" id="CHEBI:57540"/>
    </ligand>
</feature>
<evidence type="ECO:0000256" key="8">
    <source>
        <dbReference type="PIRSR" id="PIRSR500134-1"/>
    </source>
</evidence>
<proteinExistence type="inferred from homology"/>
<dbReference type="InterPro" id="IPR036291">
    <property type="entry name" value="NAD(P)-bd_dom_sf"/>
</dbReference>
<feature type="binding site" evidence="10">
    <location>
        <position position="121"/>
    </location>
    <ligand>
        <name>NAD(+)</name>
        <dbReference type="ChEBI" id="CHEBI:57540"/>
    </ligand>
</feature>
<reference evidence="12 13" key="1">
    <citation type="submission" date="2022-02" db="EMBL/GenBank/DDBJ databases">
        <title>Paenibacillus sp. MBLB1776 Whole Genome Shotgun Sequencing.</title>
        <authorList>
            <person name="Hwang C.Y."/>
            <person name="Cho E.-S."/>
            <person name="Seo M.-J."/>
        </authorList>
    </citation>
    <scope>NUCLEOTIDE SEQUENCE [LARGE SCALE GENOMIC DNA]</scope>
    <source>
        <strain evidence="12 13">MBLB1776</strain>
    </source>
</reference>
<evidence type="ECO:0000259" key="11">
    <source>
        <dbReference type="SMART" id="SM00984"/>
    </source>
</evidence>
<feature type="binding site" evidence="10">
    <location>
        <position position="157"/>
    </location>
    <ligand>
        <name>NAD(+)</name>
        <dbReference type="ChEBI" id="CHEBI:57540"/>
    </ligand>
</feature>
<dbReference type="Pfam" id="PF03721">
    <property type="entry name" value="UDPG_MGDP_dh_N"/>
    <property type="match status" value="1"/>
</dbReference>
<dbReference type="KEGG" id="paun:MJA45_07415"/>
<dbReference type="InterPro" id="IPR001732">
    <property type="entry name" value="UDP-Glc/GDP-Man_DH_N"/>
</dbReference>
<dbReference type="Gene3D" id="3.40.50.720">
    <property type="entry name" value="NAD(P)-binding Rossmann-like Domain"/>
    <property type="match status" value="2"/>
</dbReference>
<dbReference type="AlphaFoldDB" id="A0AA96RGA3"/>
<evidence type="ECO:0000256" key="4">
    <source>
        <dbReference type="ARBA" id="ARBA00023002"/>
    </source>
</evidence>
<dbReference type="InterPro" id="IPR036220">
    <property type="entry name" value="UDP-Glc/GDP-Man_DH_C_sf"/>
</dbReference>
<feature type="binding site" evidence="9">
    <location>
        <begin position="271"/>
        <end position="275"/>
    </location>
    <ligand>
        <name>substrate</name>
    </ligand>
</feature>
<name>A0AA96RGA3_9BACL</name>
<evidence type="ECO:0000313" key="13">
    <source>
        <dbReference type="Proteomes" id="UP001305702"/>
    </source>
</evidence>
<dbReference type="InterPro" id="IPR028357">
    <property type="entry name" value="UDPglc_DH_bac"/>
</dbReference>
<feature type="binding site" evidence="10">
    <location>
        <position position="84"/>
    </location>
    <ligand>
        <name>NAD(+)</name>
        <dbReference type="ChEBI" id="CHEBI:57540"/>
    </ligand>
</feature>
<evidence type="ECO:0000256" key="5">
    <source>
        <dbReference type="ARBA" id="ARBA00023027"/>
    </source>
</evidence>
<sequence>MNIVCIGAGYVGSVTAAAFAVLGHTVTVIDLDPRKIEAIRAGTSPIYEPGLQELLHECAGTTLFASHDYDAVGRASVVFICVGTPSKADLTADLSYVKEAARTIGRHLNPDHYTVIVNKSTVPVGTADLVSSLIEETSGLTSGKDFDVVSNPEFLREGYAVEDVFYPDRIIIGTDSSRAKTVMRSLYGPVLNREGYEMLRGAVPAPGTRPPAVWFESGTKSAELIKYASNAFLAVKISYINEMARLCETLGADVTDVAKGMGLDSRIGHKFLEVSSGWSGSCFPKDTAELLATSRKYGCEQSITAAAVEANDRMLLYCVSKVQSRLKSLPGKTVGLLGLTFKPNTDDARQTQAQVMARQLESLGARVKVHDPQGMEMFRRLNPDLAVEYCESPEQVLAGADAAVLLTHWDCYLAMDWESARPAMKVPYLLDTRNVLDSRKMLQWGYVYEGLGK</sequence>
<dbReference type="Pfam" id="PF00984">
    <property type="entry name" value="UDPG_MGDP_dh"/>
    <property type="match status" value="1"/>
</dbReference>
<comment type="catalytic activity">
    <reaction evidence="6 7">
        <text>UDP-alpha-D-glucose + 2 NAD(+) + H2O = UDP-alpha-D-glucuronate + 2 NADH + 3 H(+)</text>
        <dbReference type="Rhea" id="RHEA:23596"/>
        <dbReference type="ChEBI" id="CHEBI:15377"/>
        <dbReference type="ChEBI" id="CHEBI:15378"/>
        <dbReference type="ChEBI" id="CHEBI:57540"/>
        <dbReference type="ChEBI" id="CHEBI:57945"/>
        <dbReference type="ChEBI" id="CHEBI:58052"/>
        <dbReference type="ChEBI" id="CHEBI:58885"/>
        <dbReference type="EC" id="1.1.1.22"/>
    </reaction>
</comment>
<feature type="binding site" evidence="10">
    <location>
        <position position="30"/>
    </location>
    <ligand>
        <name>NAD(+)</name>
        <dbReference type="ChEBI" id="CHEBI:57540"/>
    </ligand>
</feature>
<dbReference type="InterPro" id="IPR014026">
    <property type="entry name" value="UDP-Glc/GDP-Man_DH_dimer"/>
</dbReference>